<dbReference type="RefSeq" id="WP_190401482.1">
    <property type="nucleotide sequence ID" value="NZ_JACJQB010000001.1"/>
</dbReference>
<comment type="catalytic activity">
    <reaction evidence="6">
        <text>Couples ATP hydrolysis with the unwinding of duplex DNA by translocating in the 3'-5' direction.</text>
        <dbReference type="EC" id="5.6.2.4"/>
    </reaction>
</comment>
<dbReference type="InterPro" id="IPR014016">
    <property type="entry name" value="UvrD-like_ATP-bd"/>
</dbReference>
<evidence type="ECO:0000256" key="2">
    <source>
        <dbReference type="ARBA" id="ARBA00022801"/>
    </source>
</evidence>
<evidence type="ECO:0000256" key="4">
    <source>
        <dbReference type="ARBA" id="ARBA00022840"/>
    </source>
</evidence>
<keyword evidence="12" id="KW-1185">Reference proteome</keyword>
<evidence type="ECO:0000256" key="1">
    <source>
        <dbReference type="ARBA" id="ARBA00022741"/>
    </source>
</evidence>
<keyword evidence="2 9" id="KW-0378">Hydrolase</keyword>
<dbReference type="InterPro" id="IPR027417">
    <property type="entry name" value="P-loop_NTPase"/>
</dbReference>
<keyword evidence="4 9" id="KW-0067">ATP-binding</keyword>
<keyword evidence="5" id="KW-0413">Isomerase</keyword>
<reference evidence="11 12" key="1">
    <citation type="journal article" date="2020" name="ISME J.">
        <title>Comparative genomics reveals insights into cyanobacterial evolution and habitat adaptation.</title>
        <authorList>
            <person name="Chen M.Y."/>
            <person name="Teng W.K."/>
            <person name="Zhao L."/>
            <person name="Hu C.X."/>
            <person name="Zhou Y.K."/>
            <person name="Han B.P."/>
            <person name="Song L.R."/>
            <person name="Shu W.S."/>
        </authorList>
    </citation>
    <scope>NUCLEOTIDE SEQUENCE [LARGE SCALE GENOMIC DNA]</scope>
    <source>
        <strain evidence="11 12">FACHB-723</strain>
    </source>
</reference>
<dbReference type="InterPro" id="IPR014017">
    <property type="entry name" value="DNA_helicase_UvrD-like_C"/>
</dbReference>
<accession>A0ABR7ZT03</accession>
<evidence type="ECO:0000256" key="3">
    <source>
        <dbReference type="ARBA" id="ARBA00022806"/>
    </source>
</evidence>
<keyword evidence="3 9" id="KW-0347">Helicase</keyword>
<comment type="caution">
    <text evidence="11">The sequence shown here is derived from an EMBL/GenBank/DDBJ whole genome shotgun (WGS) entry which is preliminary data.</text>
</comment>
<dbReference type="EMBL" id="JACJQB010000001">
    <property type="protein sequence ID" value="MBD2186590.1"/>
    <property type="molecule type" value="Genomic_DNA"/>
</dbReference>
<evidence type="ECO:0000256" key="7">
    <source>
        <dbReference type="ARBA" id="ARBA00034808"/>
    </source>
</evidence>
<evidence type="ECO:0000313" key="12">
    <source>
        <dbReference type="Proteomes" id="UP000642094"/>
    </source>
</evidence>
<gene>
    <name evidence="11" type="ORF">H6F41_00355</name>
</gene>
<evidence type="ECO:0000259" key="10">
    <source>
        <dbReference type="PROSITE" id="PS51198"/>
    </source>
</evidence>
<comment type="catalytic activity">
    <reaction evidence="8">
        <text>ATP + H2O = ADP + phosphate + H(+)</text>
        <dbReference type="Rhea" id="RHEA:13065"/>
        <dbReference type="ChEBI" id="CHEBI:15377"/>
        <dbReference type="ChEBI" id="CHEBI:15378"/>
        <dbReference type="ChEBI" id="CHEBI:30616"/>
        <dbReference type="ChEBI" id="CHEBI:43474"/>
        <dbReference type="ChEBI" id="CHEBI:456216"/>
        <dbReference type="EC" id="5.6.2.4"/>
    </reaction>
</comment>
<feature type="binding site" evidence="9">
    <location>
        <begin position="351"/>
        <end position="358"/>
    </location>
    <ligand>
        <name>ATP</name>
        <dbReference type="ChEBI" id="CHEBI:30616"/>
    </ligand>
</feature>
<protein>
    <recommendedName>
        <fullName evidence="7">DNA 3'-5' helicase</fullName>
        <ecNumber evidence="7">5.6.2.4</ecNumber>
    </recommendedName>
</protein>
<dbReference type="PANTHER" id="PTHR11070">
    <property type="entry name" value="UVRD / RECB / PCRA DNA HELICASE FAMILY MEMBER"/>
    <property type="match status" value="1"/>
</dbReference>
<feature type="domain" description="UvrD-like helicase ATP-binding" evidence="10">
    <location>
        <begin position="330"/>
        <end position="801"/>
    </location>
</feature>
<name>A0ABR7ZT03_9CYAN</name>
<dbReference type="Proteomes" id="UP000642094">
    <property type="component" value="Unassembled WGS sequence"/>
</dbReference>
<dbReference type="InterPro" id="IPR000212">
    <property type="entry name" value="DNA_helicase_UvrD/REP"/>
</dbReference>
<dbReference type="PROSITE" id="PS51198">
    <property type="entry name" value="UVRD_HELICASE_ATP_BIND"/>
    <property type="match status" value="1"/>
</dbReference>
<evidence type="ECO:0000256" key="9">
    <source>
        <dbReference type="PROSITE-ProRule" id="PRU00560"/>
    </source>
</evidence>
<evidence type="ECO:0000256" key="6">
    <source>
        <dbReference type="ARBA" id="ARBA00034617"/>
    </source>
</evidence>
<dbReference type="EC" id="5.6.2.4" evidence="7"/>
<sequence length="1126" mass="130864">MSKAMINSLIDEINSLLSRPVGSVTEKVSLDIAHPRDQLKRLRSHLEKLTEDKHLNNLDQQYQGLVAHLQEKISINRQTSHNISTESKKLEILPPTTIKSEASHLFGDTFDLNLVTNKIAVIEKDSTFLNDCMITPCQQLMNTKIETVQDFYKTIVGYEESWELLTGREVKRIKPRVLRASGDMVLIDEEGCKTQKFEYINWKIKRITVLSKRIFIAVAYSGYEPIAKNIITHHQKRISIDEAEYKKDEFVNLFKEIYPPITLDEINSYKQKKDLLIEQIQNTLREDYIRTDKFYELNYKLYVKVHVHQFEYRDIKQNFIQSWTEANIKNKPDLEQSLAIGSVNSHVQLIARAGSGKTSTLVNRAIFLQKHCGIKPSEILLLAFNRKAAHEIRERLQKHLQNDLPYVMTFHALAYHLVHPDETLIFDEPDGQQTKSRSLQSVIDEYIRNPNYSEQIKSLMIAKFRKVWIRIAEGGYDLTPEEMIEYRRSLPQVGIDGYNYKSGGEKIIADFLFEHNIPFKYEKNFWWRGVNYHPDFTVLKEVNGKKGIVIEYFGLQGDPNYDEQSQQKRYYWEEEQSDYLFIELNPAILKPHGREGMENHLRELLTGLGLELNRLSTPEIWERVKDRVIDDFTKSMTNFIGRCRKQCLTPDQLSEKIERYFKSNPQTSEPEFQFLDLAQNFYISYLDRLQQTGEEDFDGLMQRAAKVVDEGNTVFLSSKFRGDLKELKYIMIDEYQDFSLLFHNLITAIRKQNPEALFFCVGDDWQAINGFAGADLHYYNNFTQIFTPSHTLPITTNYRSGSQIVEIGNQLMTDKGIPAKSSTQLQGKIQLVNIAKFQMTAIEEEEHGYDLTAAIIRLIGQLIQEGKQVALLSKKNTLQGVDRQIKELDKFRKYILKKLNLVGELEQLIEISTTHKYKGKERQAVIILDAYNYPTIHPSSIFFRIFGDNENKLIADDRRLFYVALTRAKEELYLVVDSFKMSPFVAGLTSKMQLQELDWKDYPVVTIETRFITVKVTNQQGRGKNPTIAIKELLKSEGYKYNGTSISWNKVEPVQKFLADGSRLQYLSDRNWSSQANGIEVNFCNEQEEVISSYLANNGKWTCSFDNFKQSKIDEPDITNYDEIPF</sequence>
<dbReference type="SUPFAM" id="SSF52540">
    <property type="entry name" value="P-loop containing nucleoside triphosphate hydrolases"/>
    <property type="match status" value="1"/>
</dbReference>
<dbReference type="Pfam" id="PF13361">
    <property type="entry name" value="UvrD_C"/>
    <property type="match status" value="1"/>
</dbReference>
<proteinExistence type="predicted"/>
<keyword evidence="1 9" id="KW-0547">Nucleotide-binding</keyword>
<dbReference type="Gene3D" id="3.40.50.300">
    <property type="entry name" value="P-loop containing nucleotide triphosphate hydrolases"/>
    <property type="match status" value="3"/>
</dbReference>
<evidence type="ECO:0000313" key="11">
    <source>
        <dbReference type="EMBL" id="MBD2186590.1"/>
    </source>
</evidence>
<evidence type="ECO:0000256" key="8">
    <source>
        <dbReference type="ARBA" id="ARBA00048988"/>
    </source>
</evidence>
<organism evidence="11 12">
    <name type="scientific">Pseudanabaena mucicola FACHB-723</name>
    <dbReference type="NCBI Taxonomy" id="2692860"/>
    <lineage>
        <taxon>Bacteria</taxon>
        <taxon>Bacillati</taxon>
        <taxon>Cyanobacteriota</taxon>
        <taxon>Cyanophyceae</taxon>
        <taxon>Pseudanabaenales</taxon>
        <taxon>Pseudanabaenaceae</taxon>
        <taxon>Pseudanabaena</taxon>
    </lineage>
</organism>
<dbReference type="Pfam" id="PF00580">
    <property type="entry name" value="UvrD-helicase"/>
    <property type="match status" value="1"/>
</dbReference>
<evidence type="ECO:0000256" key="5">
    <source>
        <dbReference type="ARBA" id="ARBA00023235"/>
    </source>
</evidence>
<dbReference type="PANTHER" id="PTHR11070:SF63">
    <property type="entry name" value="DNA HELICASE IV"/>
    <property type="match status" value="1"/>
</dbReference>